<evidence type="ECO:0000313" key="7">
    <source>
        <dbReference type="EMBL" id="OHW61887.1"/>
    </source>
</evidence>
<organism evidence="7 8">
    <name type="scientific">Andreesenia angusta</name>
    <dbReference type="NCBI Taxonomy" id="39480"/>
    <lineage>
        <taxon>Bacteria</taxon>
        <taxon>Bacillati</taxon>
        <taxon>Bacillota</taxon>
        <taxon>Tissierellia</taxon>
        <taxon>Tissierellales</taxon>
        <taxon>Gottschalkiaceae</taxon>
        <taxon>Andreesenia</taxon>
    </lineage>
</organism>
<comment type="catalytic activity">
    <reaction evidence="5">
        <text>O-phospho-L-tyrosyl-[protein] + H2O = L-tyrosyl-[protein] + phosphate</text>
        <dbReference type="Rhea" id="RHEA:10684"/>
        <dbReference type="Rhea" id="RHEA-COMP:10136"/>
        <dbReference type="Rhea" id="RHEA-COMP:20101"/>
        <dbReference type="ChEBI" id="CHEBI:15377"/>
        <dbReference type="ChEBI" id="CHEBI:43474"/>
        <dbReference type="ChEBI" id="CHEBI:46858"/>
        <dbReference type="ChEBI" id="CHEBI:61978"/>
        <dbReference type="EC" id="3.1.3.48"/>
    </reaction>
</comment>
<keyword evidence="8" id="KW-1185">Reference proteome</keyword>
<dbReference type="GO" id="GO:0045227">
    <property type="term" value="P:capsule polysaccharide biosynthetic process"/>
    <property type="evidence" value="ECO:0007669"/>
    <property type="project" value="UniProtKB-UniPathway"/>
</dbReference>
<dbReference type="Gene3D" id="3.20.20.140">
    <property type="entry name" value="Metal-dependent hydrolases"/>
    <property type="match status" value="1"/>
</dbReference>
<dbReference type="OrthoDB" id="9788539at2"/>
<keyword evidence="6" id="KW-0472">Membrane</keyword>
<comment type="similarity">
    <text evidence="1">Belongs to the metallo-dependent hydrolases superfamily. CpsB/CapC family.</text>
</comment>
<dbReference type="GO" id="GO:0004725">
    <property type="term" value="F:protein tyrosine phosphatase activity"/>
    <property type="evidence" value="ECO:0007669"/>
    <property type="project" value="UniProtKB-EC"/>
</dbReference>
<evidence type="ECO:0000256" key="4">
    <source>
        <dbReference type="ARBA" id="ARBA00022912"/>
    </source>
</evidence>
<reference evidence="7 8" key="1">
    <citation type="submission" date="2016-09" db="EMBL/GenBank/DDBJ databases">
        <title>Genome sequence of Eubacterium angustum.</title>
        <authorList>
            <person name="Poehlein A."/>
            <person name="Daniel R."/>
        </authorList>
    </citation>
    <scope>NUCLEOTIDE SEQUENCE [LARGE SCALE GENOMIC DNA]</scope>
    <source>
        <strain evidence="7 8">DSM 1989</strain>
    </source>
</reference>
<keyword evidence="4" id="KW-0904">Protein phosphatase</keyword>
<evidence type="ECO:0000256" key="5">
    <source>
        <dbReference type="ARBA" id="ARBA00051722"/>
    </source>
</evidence>
<dbReference type="Proteomes" id="UP000180254">
    <property type="component" value="Unassembled WGS sequence"/>
</dbReference>
<evidence type="ECO:0000256" key="1">
    <source>
        <dbReference type="ARBA" id="ARBA00005750"/>
    </source>
</evidence>
<dbReference type="EC" id="3.1.3.48" evidence="2"/>
<evidence type="ECO:0000256" key="3">
    <source>
        <dbReference type="ARBA" id="ARBA00022801"/>
    </source>
</evidence>
<evidence type="ECO:0000256" key="2">
    <source>
        <dbReference type="ARBA" id="ARBA00013064"/>
    </source>
</evidence>
<dbReference type="EMBL" id="MKIE01000006">
    <property type="protein sequence ID" value="OHW61887.1"/>
    <property type="molecule type" value="Genomic_DNA"/>
</dbReference>
<dbReference type="UniPathway" id="UPA00934"/>
<accession>A0A1S1V6X3</accession>
<evidence type="ECO:0000256" key="6">
    <source>
        <dbReference type="SAM" id="Phobius"/>
    </source>
</evidence>
<dbReference type="GO" id="GO:0030145">
    <property type="term" value="F:manganese ion binding"/>
    <property type="evidence" value="ECO:0007669"/>
    <property type="project" value="InterPro"/>
</dbReference>
<dbReference type="Pfam" id="PF19567">
    <property type="entry name" value="CpsB_CapC"/>
    <property type="match status" value="1"/>
</dbReference>
<keyword evidence="3 7" id="KW-0378">Hydrolase</keyword>
<dbReference type="InterPro" id="IPR016667">
    <property type="entry name" value="Caps_polysacc_synth_CpsB/CapC"/>
</dbReference>
<dbReference type="PANTHER" id="PTHR39181:SF1">
    <property type="entry name" value="TYROSINE-PROTEIN PHOSPHATASE YWQE"/>
    <property type="match status" value="1"/>
</dbReference>
<dbReference type="AlphaFoldDB" id="A0A1S1V6X3"/>
<name>A0A1S1V6X3_9FIRM</name>
<sequence>MIDIHCHIVPGVDDGPDSAEEAKQMIEMMYNDGIRGVVATSHRNHPLDFGATRVYEESLAEIKSMASELYPGFKIYSGAEFFVRDGYLEILDSPPYDFTIEGTDCVLLEFESDATYEKISDAVYEFTIRGFKPVIAHIDKYRDIWSSEENIEKLRDEGAYIQITGATLVGKYGNTMESTMKKLLKKGHIDFIGSDGHSPEKRKPLLKRAYRVVSRICSRAEADRLFVENPSSMLSGKSVEKKESRSFTELFLHSLKLSPIVVITVFIIGAILYYFLGS</sequence>
<feature type="transmembrane region" description="Helical" evidence="6">
    <location>
        <begin position="257"/>
        <end position="276"/>
    </location>
</feature>
<dbReference type="PIRSF" id="PIRSF016557">
    <property type="entry name" value="Caps_synth_CpsB"/>
    <property type="match status" value="1"/>
</dbReference>
<dbReference type="InterPro" id="IPR032466">
    <property type="entry name" value="Metal_Hydrolase"/>
</dbReference>
<protein>
    <recommendedName>
        <fullName evidence="2">protein-tyrosine-phosphatase</fullName>
        <ecNumber evidence="2">3.1.3.48</ecNumber>
    </recommendedName>
</protein>
<comment type="caution">
    <text evidence="7">The sequence shown here is derived from an EMBL/GenBank/DDBJ whole genome shotgun (WGS) entry which is preliminary data.</text>
</comment>
<keyword evidence="6" id="KW-1133">Transmembrane helix</keyword>
<dbReference type="STRING" id="39480.EUAN_16500"/>
<dbReference type="RefSeq" id="WP_071063513.1">
    <property type="nucleotide sequence ID" value="NZ_MKIE01000006.1"/>
</dbReference>
<dbReference type="PANTHER" id="PTHR39181">
    <property type="entry name" value="TYROSINE-PROTEIN PHOSPHATASE YWQE"/>
    <property type="match status" value="1"/>
</dbReference>
<proteinExistence type="inferred from homology"/>
<dbReference type="SUPFAM" id="SSF51556">
    <property type="entry name" value="Metallo-dependent hydrolases"/>
    <property type="match status" value="1"/>
</dbReference>
<keyword evidence="6" id="KW-0812">Transmembrane</keyword>
<evidence type="ECO:0000313" key="8">
    <source>
        <dbReference type="Proteomes" id="UP000180254"/>
    </source>
</evidence>
<gene>
    <name evidence="7" type="primary">cpsB</name>
    <name evidence="7" type="ORF">EUAN_16500</name>
</gene>